<reference evidence="1" key="1">
    <citation type="submission" date="2021-04" db="EMBL/GenBank/DDBJ databases">
        <title>Dactylosporangium aurantiacum NRRL B-8018 full assembly.</title>
        <authorList>
            <person name="Hartkoorn R.C."/>
            <person name="Beaudoing E."/>
            <person name="Hot D."/>
        </authorList>
    </citation>
    <scope>NUCLEOTIDE SEQUENCE</scope>
    <source>
        <strain evidence="1">NRRL B-8018</strain>
    </source>
</reference>
<proteinExistence type="predicted"/>
<organism evidence="1 2">
    <name type="scientific">Dactylosporangium aurantiacum</name>
    <dbReference type="NCBI Taxonomy" id="35754"/>
    <lineage>
        <taxon>Bacteria</taxon>
        <taxon>Bacillati</taxon>
        <taxon>Actinomycetota</taxon>
        <taxon>Actinomycetes</taxon>
        <taxon>Micromonosporales</taxon>
        <taxon>Micromonosporaceae</taxon>
        <taxon>Dactylosporangium</taxon>
    </lineage>
</organism>
<dbReference type="EMBL" id="CP073767">
    <property type="protein sequence ID" value="UWZ53349.1"/>
    <property type="molecule type" value="Genomic_DNA"/>
</dbReference>
<evidence type="ECO:0000313" key="1">
    <source>
        <dbReference type="EMBL" id="UWZ53349.1"/>
    </source>
</evidence>
<dbReference type="OrthoDB" id="3390084at2"/>
<dbReference type="RefSeq" id="WP_033362465.1">
    <property type="nucleotide sequence ID" value="NZ_CP073767.1"/>
</dbReference>
<gene>
    <name evidence="1" type="ORF">Daura_43500</name>
</gene>
<dbReference type="KEGG" id="daur:Daura_43500"/>
<name>A0A9Q9MEJ3_9ACTN</name>
<evidence type="ECO:0000313" key="2">
    <source>
        <dbReference type="Proteomes" id="UP001058003"/>
    </source>
</evidence>
<sequence>MNIELGVWFEAAPVTDERAADRYQDLRAEAVEDVPPIHPRAWAFYNELTRQDPAPDGADGEATVWQRTWATDITTTPVAVFMTIVADDADDMVRVVHEMAERHELVCHVPRTGATSIPDYVRTGTRLVLASCDGARSVNPTPRHIAATLRRLSPTNDFVMLWWGDGRYLQVEVSQWAPGENGWYVLEYVDPDAGRGGVTMVRGLDDTIEAFYWYARGDMSWADRHVWQ</sequence>
<keyword evidence="2" id="KW-1185">Reference proteome</keyword>
<accession>A0A9Q9MEJ3</accession>
<dbReference type="Proteomes" id="UP001058003">
    <property type="component" value="Chromosome"/>
</dbReference>
<dbReference type="AlphaFoldDB" id="A0A9Q9MEJ3"/>
<protein>
    <submittedName>
        <fullName evidence="1">Uncharacterized protein</fullName>
    </submittedName>
</protein>